<dbReference type="Gene3D" id="1.10.260.40">
    <property type="entry name" value="lambda repressor-like DNA-binding domains"/>
    <property type="match status" value="1"/>
</dbReference>
<accession>S1MVF5</accession>
<evidence type="ECO:0000259" key="6">
    <source>
        <dbReference type="PROSITE" id="PS50943"/>
    </source>
</evidence>
<keyword evidence="2" id="KW-0805">Transcription regulation</keyword>
<gene>
    <name evidence="7" type="ORF">I568_01858</name>
</gene>
<reference evidence="7 8" key="1">
    <citation type="submission" date="2013-03" db="EMBL/GenBank/DDBJ databases">
        <title>The Genome Sequence of Enterococcus columbae ATCC_51263 (PacBio/Illumina hybrid assembly).</title>
        <authorList>
            <consortium name="The Broad Institute Genomics Platform"/>
            <consortium name="The Broad Institute Genome Sequencing Center for Infectious Disease"/>
            <person name="Earl A."/>
            <person name="Russ C."/>
            <person name="Gilmore M."/>
            <person name="Surin D."/>
            <person name="Walker B."/>
            <person name="Young S."/>
            <person name="Zeng Q."/>
            <person name="Gargeya S."/>
            <person name="Fitzgerald M."/>
            <person name="Haas B."/>
            <person name="Abouelleil A."/>
            <person name="Allen A.W."/>
            <person name="Alvarado L."/>
            <person name="Arachchi H.M."/>
            <person name="Berlin A.M."/>
            <person name="Chapman S.B."/>
            <person name="Gainer-Dewar J."/>
            <person name="Goldberg J."/>
            <person name="Griggs A."/>
            <person name="Gujja S."/>
            <person name="Hansen M."/>
            <person name="Howarth C."/>
            <person name="Imamovic A."/>
            <person name="Ireland A."/>
            <person name="Larimer J."/>
            <person name="McCowan C."/>
            <person name="Murphy C."/>
            <person name="Pearson M."/>
            <person name="Poon T.W."/>
            <person name="Priest M."/>
            <person name="Roberts A."/>
            <person name="Saif S."/>
            <person name="Shea T."/>
            <person name="Sisk P."/>
            <person name="Sykes S."/>
            <person name="Wortman J."/>
            <person name="Nusbaum C."/>
            <person name="Birren B."/>
        </authorList>
    </citation>
    <scope>NUCLEOTIDE SEQUENCE [LARGE SCALE GENOMIC DNA]</scope>
    <source>
        <strain evidence="7 8">ATCC 51263</strain>
    </source>
</reference>
<dbReference type="InterPro" id="IPR028082">
    <property type="entry name" value="Peripla_BP_I"/>
</dbReference>
<evidence type="ECO:0000313" key="8">
    <source>
        <dbReference type="Proteomes" id="UP000014113"/>
    </source>
</evidence>
<dbReference type="GO" id="GO:0003700">
    <property type="term" value="F:DNA-binding transcription factor activity"/>
    <property type="evidence" value="ECO:0007669"/>
    <property type="project" value="TreeGrafter"/>
</dbReference>
<name>S1MVF5_9ENTE</name>
<dbReference type="InterPro" id="IPR000843">
    <property type="entry name" value="HTH_LacI"/>
</dbReference>
<evidence type="ECO:0000256" key="2">
    <source>
        <dbReference type="ARBA" id="ARBA00023015"/>
    </source>
</evidence>
<protein>
    <submittedName>
        <fullName evidence="7">LacI family sugar-binding transcriptional regulator</fullName>
    </submittedName>
</protein>
<proteinExistence type="predicted"/>
<keyword evidence="3" id="KW-0238">DNA-binding</keyword>
<dbReference type="SUPFAM" id="SSF47413">
    <property type="entry name" value="lambda repressor-like DNA-binding domains"/>
    <property type="match status" value="1"/>
</dbReference>
<dbReference type="NCBIfam" id="NF047341">
    <property type="entry name" value="lactose_RbsR"/>
    <property type="match status" value="1"/>
</dbReference>
<feature type="domain" description="HTH lacI-type" evidence="5">
    <location>
        <begin position="5"/>
        <end position="60"/>
    </location>
</feature>
<evidence type="ECO:0000256" key="1">
    <source>
        <dbReference type="ARBA" id="ARBA00022491"/>
    </source>
</evidence>
<dbReference type="CDD" id="cd01392">
    <property type="entry name" value="HTH_LacI"/>
    <property type="match status" value="1"/>
</dbReference>
<feature type="domain" description="HTH cro/C1-type" evidence="6">
    <location>
        <begin position="2"/>
        <end position="54"/>
    </location>
</feature>
<keyword evidence="4" id="KW-0804">Transcription</keyword>
<dbReference type="RefSeq" id="WP_016183380.1">
    <property type="nucleotide sequence ID" value="NZ_JXKI01000025.1"/>
</dbReference>
<dbReference type="Proteomes" id="UP000014113">
    <property type="component" value="Unassembled WGS sequence"/>
</dbReference>
<dbReference type="Pfam" id="PF13377">
    <property type="entry name" value="Peripla_BP_3"/>
    <property type="match status" value="1"/>
</dbReference>
<dbReference type="PROSITE" id="PS50943">
    <property type="entry name" value="HTH_CROC1"/>
    <property type="match status" value="1"/>
</dbReference>
<dbReference type="PANTHER" id="PTHR30146">
    <property type="entry name" value="LACI-RELATED TRANSCRIPTIONAL REPRESSOR"/>
    <property type="match status" value="1"/>
</dbReference>
<dbReference type="InterPro" id="IPR010982">
    <property type="entry name" value="Lambda_DNA-bd_dom_sf"/>
</dbReference>
<keyword evidence="8" id="KW-1185">Reference proteome</keyword>
<evidence type="ECO:0000256" key="4">
    <source>
        <dbReference type="ARBA" id="ARBA00023163"/>
    </source>
</evidence>
<dbReference type="SMART" id="SM00354">
    <property type="entry name" value="HTH_LACI"/>
    <property type="match status" value="1"/>
</dbReference>
<dbReference type="eggNOG" id="COG1609">
    <property type="taxonomic scope" value="Bacteria"/>
</dbReference>
<dbReference type="PANTHER" id="PTHR30146:SF148">
    <property type="entry name" value="HTH-TYPE TRANSCRIPTIONAL REPRESSOR PURR-RELATED"/>
    <property type="match status" value="1"/>
</dbReference>
<dbReference type="InterPro" id="IPR046335">
    <property type="entry name" value="LacI/GalR-like_sensor"/>
</dbReference>
<evidence type="ECO:0000259" key="5">
    <source>
        <dbReference type="PROSITE" id="PS50932"/>
    </source>
</evidence>
<dbReference type="SUPFAM" id="SSF53822">
    <property type="entry name" value="Periplasmic binding protein-like I"/>
    <property type="match status" value="1"/>
</dbReference>
<dbReference type="PATRIC" id="fig|1121865.3.peg.1210"/>
<dbReference type="InterPro" id="IPR001387">
    <property type="entry name" value="Cro/C1-type_HTH"/>
</dbReference>
<dbReference type="GO" id="GO:0000976">
    <property type="term" value="F:transcription cis-regulatory region binding"/>
    <property type="evidence" value="ECO:0007669"/>
    <property type="project" value="TreeGrafter"/>
</dbReference>
<sequence>MKKKVTIKEVAAQSGVSIATVSQILNGNVEKFSAKTVEKVMQAKESLDYQPDYFAQRMIMKKSKTIGVMVPDIVNPFFSLLLKGIEKVLYQEKYIVMLCDVDFSVQKESEYLAELIRRGVDGFIIASSTISNETIKEQLLKNQIPFIVLDQKKSEGISDEISTDDFEGGVLAATHLKELGHEKVAIVGPLDAPNNIQTRIQGFRKVYDQFVFVNQPLTLNGGIAAADEIVKETVTAIFALNDEIALGVGQRLKQLGKKIPEDYSLIGYDNVPMSAFVSPSLTTIEQPIFELGEKAAELLLERIHFSKQTCMQMILPVRLIQRNSTAHLK</sequence>
<organism evidence="7 8">
    <name type="scientific">Enterococcus columbae DSM 7374 = ATCC 51263</name>
    <dbReference type="NCBI Taxonomy" id="1121865"/>
    <lineage>
        <taxon>Bacteria</taxon>
        <taxon>Bacillati</taxon>
        <taxon>Bacillota</taxon>
        <taxon>Bacilli</taxon>
        <taxon>Lactobacillales</taxon>
        <taxon>Enterococcaceae</taxon>
        <taxon>Enterococcus</taxon>
    </lineage>
</organism>
<comment type="caution">
    <text evidence="7">The sequence shown here is derived from an EMBL/GenBank/DDBJ whole genome shotgun (WGS) entry which is preliminary data.</text>
</comment>
<dbReference type="Gene3D" id="3.40.50.2300">
    <property type="match status" value="2"/>
</dbReference>
<dbReference type="EMBL" id="ASWJ01000008">
    <property type="protein sequence ID" value="EOW80680.1"/>
    <property type="molecule type" value="Genomic_DNA"/>
</dbReference>
<dbReference type="Pfam" id="PF00356">
    <property type="entry name" value="LacI"/>
    <property type="match status" value="1"/>
</dbReference>
<dbReference type="STRING" id="1121865.OMW_01239"/>
<evidence type="ECO:0000313" key="7">
    <source>
        <dbReference type="EMBL" id="EOW80680.1"/>
    </source>
</evidence>
<keyword evidence="1" id="KW-0678">Repressor</keyword>
<dbReference type="PROSITE" id="PS00356">
    <property type="entry name" value="HTH_LACI_1"/>
    <property type="match status" value="1"/>
</dbReference>
<dbReference type="OrthoDB" id="9775106at2"/>
<dbReference type="PROSITE" id="PS50932">
    <property type="entry name" value="HTH_LACI_2"/>
    <property type="match status" value="1"/>
</dbReference>
<dbReference type="AlphaFoldDB" id="S1MVF5"/>
<evidence type="ECO:0000256" key="3">
    <source>
        <dbReference type="ARBA" id="ARBA00023125"/>
    </source>
</evidence>